<dbReference type="EMBL" id="MLKD01000008">
    <property type="protein sequence ID" value="OQE23787.1"/>
    <property type="molecule type" value="Genomic_DNA"/>
</dbReference>
<sequence>MFAPIEPAGLFANNVSKPVIEPTYLLSTSGEFQRMLRRQCPGTCNWIFDTPEYKSWHDESQPRKSLLIHGPIGTGKSVLAASIVNQIQETEQDAPLFHFSCPQEYQKPLPQSRSQQSLASSLVFSWLAQGFKWSKDLEHKVQNLAREPSVGFKSREWSWSRLRTVNLSKLWELLIDSLQDMPKIYCVIDDVDALQDTEDTIFLQWLLSWRDMNTGRIKLMLTSSSNSALADDISLTTENDNVLQDVRIFVDQNLDSAQVPEGTTARALIGRKLAGTSFLYVNIAFLCLKRGSGTQWLTEALTDSSPNLYELYDHILKSCTSASAEVDIREYRRTVLALLLYSEFRIRRLEVTNALETLYGPEAKGHELIKSAFGPLLELMNDETFCLIHKSFAHFAHDRDRTPQSQALIPIVASSDSHQVLGTISPRCMLGSYYEGKRLEDSDLLYNCRPYSDLWSIANSSMPLFSYAASTWCLHAKELVEIKDDLRSLILG</sequence>
<keyword evidence="4" id="KW-1185">Reference proteome</keyword>
<accession>A0A1V6TBT6</accession>
<gene>
    <name evidence="3" type="ORF">PENSTE_c008G02637</name>
</gene>
<organism evidence="3 4">
    <name type="scientific">Penicillium steckii</name>
    <dbReference type="NCBI Taxonomy" id="303698"/>
    <lineage>
        <taxon>Eukaryota</taxon>
        <taxon>Fungi</taxon>
        <taxon>Dikarya</taxon>
        <taxon>Ascomycota</taxon>
        <taxon>Pezizomycotina</taxon>
        <taxon>Eurotiomycetes</taxon>
        <taxon>Eurotiomycetidae</taxon>
        <taxon>Eurotiales</taxon>
        <taxon>Aspergillaceae</taxon>
        <taxon>Penicillium</taxon>
    </lineage>
</organism>
<dbReference type="Proteomes" id="UP000191285">
    <property type="component" value="Unassembled WGS sequence"/>
</dbReference>
<dbReference type="Gene3D" id="3.40.50.300">
    <property type="entry name" value="P-loop containing nucleotide triphosphate hydrolases"/>
    <property type="match status" value="1"/>
</dbReference>
<dbReference type="PANTHER" id="PTHR10039">
    <property type="entry name" value="AMELOGENIN"/>
    <property type="match status" value="1"/>
</dbReference>
<reference evidence="4" key="1">
    <citation type="journal article" date="2017" name="Nat. Microbiol.">
        <title>Global analysis of biosynthetic gene clusters reveals vast potential of secondary metabolite production in Penicillium species.</title>
        <authorList>
            <person name="Nielsen J.C."/>
            <person name="Grijseels S."/>
            <person name="Prigent S."/>
            <person name="Ji B."/>
            <person name="Dainat J."/>
            <person name="Nielsen K.F."/>
            <person name="Frisvad J.C."/>
            <person name="Workman M."/>
            <person name="Nielsen J."/>
        </authorList>
    </citation>
    <scope>NUCLEOTIDE SEQUENCE [LARGE SCALE GENOMIC DNA]</scope>
    <source>
        <strain evidence="4">IBT 24891</strain>
    </source>
</reference>
<dbReference type="STRING" id="303698.A0A1V6TBT6"/>
<dbReference type="PANTHER" id="PTHR10039:SF14">
    <property type="entry name" value="NACHT DOMAIN-CONTAINING PROTEIN"/>
    <property type="match status" value="1"/>
</dbReference>
<dbReference type="InterPro" id="IPR027417">
    <property type="entry name" value="P-loop_NTPase"/>
</dbReference>
<dbReference type="InterPro" id="IPR003593">
    <property type="entry name" value="AAA+_ATPase"/>
</dbReference>
<feature type="domain" description="AAA+ ATPase" evidence="2">
    <location>
        <begin position="62"/>
        <end position="254"/>
    </location>
</feature>
<evidence type="ECO:0000256" key="1">
    <source>
        <dbReference type="ARBA" id="ARBA00022737"/>
    </source>
</evidence>
<dbReference type="AlphaFoldDB" id="A0A1V6TBT6"/>
<comment type="caution">
    <text evidence="3">The sequence shown here is derived from an EMBL/GenBank/DDBJ whole genome shotgun (WGS) entry which is preliminary data.</text>
</comment>
<dbReference type="OrthoDB" id="21416at2759"/>
<dbReference type="SUPFAM" id="SSF52540">
    <property type="entry name" value="P-loop containing nucleoside triphosphate hydrolases"/>
    <property type="match status" value="1"/>
</dbReference>
<name>A0A1V6TBT6_9EURO</name>
<dbReference type="SMART" id="SM00382">
    <property type="entry name" value="AAA"/>
    <property type="match status" value="1"/>
</dbReference>
<evidence type="ECO:0000313" key="3">
    <source>
        <dbReference type="EMBL" id="OQE23787.1"/>
    </source>
</evidence>
<dbReference type="InterPro" id="IPR056884">
    <property type="entry name" value="NPHP3-like_N"/>
</dbReference>
<evidence type="ECO:0000259" key="2">
    <source>
        <dbReference type="SMART" id="SM00382"/>
    </source>
</evidence>
<evidence type="ECO:0000313" key="4">
    <source>
        <dbReference type="Proteomes" id="UP000191285"/>
    </source>
</evidence>
<protein>
    <recommendedName>
        <fullName evidence="2">AAA+ ATPase domain-containing protein</fullName>
    </recommendedName>
</protein>
<proteinExistence type="predicted"/>
<dbReference type="Pfam" id="PF24883">
    <property type="entry name" value="NPHP3_N"/>
    <property type="match status" value="1"/>
</dbReference>
<keyword evidence="1" id="KW-0677">Repeat</keyword>